<name>A0ABY3W900_9MICC</name>
<keyword evidence="8" id="KW-0969">Cilium</keyword>
<keyword evidence="8" id="KW-0282">Flagellum</keyword>
<dbReference type="Proteomes" id="UP000829069">
    <property type="component" value="Chromosome"/>
</dbReference>
<gene>
    <name evidence="8" type="primary">fliD</name>
    <name evidence="8" type="ORF">MNQ99_05425</name>
</gene>
<evidence type="ECO:0000259" key="7">
    <source>
        <dbReference type="Pfam" id="PF07195"/>
    </source>
</evidence>
<reference evidence="8 9" key="1">
    <citation type="submission" date="2022-03" db="EMBL/GenBank/DDBJ databases">
        <title>Isotopic signatures of nitrous oxide derived from detoxification processes.</title>
        <authorList>
            <person name="Behrendt U."/>
            <person name="Buchen C."/>
            <person name="Well R."/>
            <person name="Ulrich A."/>
            <person name="Rohe L."/>
            <person name="Kolb S."/>
            <person name="Schloter M."/>
            <person name="Horn M.A."/>
            <person name="Augustin J."/>
        </authorList>
    </citation>
    <scope>NUCLEOTIDE SEQUENCE [LARGE SCALE GENOMIC DNA]</scope>
    <source>
        <strain evidence="8 9">S4-C24</strain>
    </source>
</reference>
<dbReference type="InterPro" id="IPR003481">
    <property type="entry name" value="FliD_N"/>
</dbReference>
<dbReference type="InterPro" id="IPR010809">
    <property type="entry name" value="FliD_C"/>
</dbReference>
<evidence type="ECO:0000256" key="4">
    <source>
        <dbReference type="ARBA" id="ARBA00023143"/>
    </source>
</evidence>
<dbReference type="PANTHER" id="PTHR30288:SF0">
    <property type="entry name" value="FLAGELLAR HOOK-ASSOCIATED PROTEIN 2"/>
    <property type="match status" value="1"/>
</dbReference>
<comment type="subcellular location">
    <subcellularLocation>
        <location evidence="5">Secreted</location>
    </subcellularLocation>
    <subcellularLocation>
        <location evidence="5">Bacterial flagellum</location>
    </subcellularLocation>
</comment>
<protein>
    <recommendedName>
        <fullName evidence="5">Flagellar hook-associated protein 2</fullName>
        <shortName evidence="5">HAP2</shortName>
    </recommendedName>
    <alternativeName>
        <fullName evidence="5">Flagellar cap protein</fullName>
    </alternativeName>
</protein>
<feature type="domain" description="Flagellar hook-associated protein 2 C-terminal" evidence="7">
    <location>
        <begin position="201"/>
        <end position="427"/>
    </location>
</feature>
<evidence type="ECO:0000313" key="8">
    <source>
        <dbReference type="EMBL" id="UNK46795.1"/>
    </source>
</evidence>
<dbReference type="PANTHER" id="PTHR30288">
    <property type="entry name" value="FLAGELLAR CAP/ASSEMBLY PROTEIN FLID"/>
    <property type="match status" value="1"/>
</dbReference>
<dbReference type="Pfam" id="PF02465">
    <property type="entry name" value="FliD_N"/>
    <property type="match status" value="1"/>
</dbReference>
<keyword evidence="5" id="KW-0964">Secreted</keyword>
<dbReference type="EMBL" id="CP093326">
    <property type="protein sequence ID" value="UNK46795.1"/>
    <property type="molecule type" value="Genomic_DNA"/>
</dbReference>
<dbReference type="RefSeq" id="WP_241914699.1">
    <property type="nucleotide sequence ID" value="NZ_CP093326.1"/>
</dbReference>
<dbReference type="Pfam" id="PF07195">
    <property type="entry name" value="FliD_C"/>
    <property type="match status" value="1"/>
</dbReference>
<dbReference type="InterPro" id="IPR040026">
    <property type="entry name" value="FliD"/>
</dbReference>
<proteinExistence type="inferred from homology"/>
<evidence type="ECO:0000256" key="3">
    <source>
        <dbReference type="ARBA" id="ARBA00023054"/>
    </source>
</evidence>
<evidence type="ECO:0000259" key="6">
    <source>
        <dbReference type="Pfam" id="PF02465"/>
    </source>
</evidence>
<organism evidence="8 9">
    <name type="scientific">Arthrobacter sulfonylureivorans</name>
    <dbReference type="NCBI Taxonomy" id="2486855"/>
    <lineage>
        <taxon>Bacteria</taxon>
        <taxon>Bacillati</taxon>
        <taxon>Actinomycetota</taxon>
        <taxon>Actinomycetes</taxon>
        <taxon>Micrococcales</taxon>
        <taxon>Micrococcaceae</taxon>
        <taxon>Arthrobacter</taxon>
    </lineage>
</organism>
<evidence type="ECO:0000313" key="9">
    <source>
        <dbReference type="Proteomes" id="UP000829069"/>
    </source>
</evidence>
<keyword evidence="4 5" id="KW-0975">Bacterial flagellum</keyword>
<keyword evidence="9" id="KW-1185">Reference proteome</keyword>
<comment type="function">
    <text evidence="5">Required for morphogenesis and for the elongation of the flagellar filament by facilitating polymerization of the flagellin monomers at the tip of growing filament. Forms a capping structure, which prevents flagellin subunits (transported through the central channel of the flagellum) from leaking out without polymerization at the distal end.</text>
</comment>
<feature type="domain" description="Flagellar hook-associated protein 2 N-terminal" evidence="6">
    <location>
        <begin position="10"/>
        <end position="105"/>
    </location>
</feature>
<sequence length="448" mass="47264">MAFSIGGMISGLDTATMINQLMQLEARPQALLKNKVSSTQTLVSALQALNTRISDLGKIAADTGKANALAIYSGKSSSEKVSVTTAPGASAGAIDIEVVELAKAQVTVSALLSDWPESATVLTIALKDGQVTVDTEGKTWDQIVREINESGKGITATKVSVGDAANPDFRLQFAAKESGVENAFTVSTDDASFTFDDVATAKNAKVKLWAGTNVEQIISSSSNTFTDLLPGVSVTLGADAANGDKSTITVTRDDEAVTAKAKALADGLTGLFAFISKNSSVNVSTSTGSTTTKGGIFTGDSSVRDIEQRMIKAAISPIDGRSPSEIGISITKEGTIEFDAEKFGKAMKEDSAWAEKVVQTIAGRVETASKEASDKYDGQITKRIQGQESLVKNLNEQVTSWDTRLASRRSTLERTWAQLEVTLNSLQSQGDWLNSQLATLPAWGSTKK</sequence>
<evidence type="ECO:0000256" key="1">
    <source>
        <dbReference type="ARBA" id="ARBA00009764"/>
    </source>
</evidence>
<evidence type="ECO:0000256" key="2">
    <source>
        <dbReference type="ARBA" id="ARBA00011255"/>
    </source>
</evidence>
<keyword evidence="3" id="KW-0175">Coiled coil</keyword>
<accession>A0ABY3W900</accession>
<comment type="similarity">
    <text evidence="1 5">Belongs to the FliD family.</text>
</comment>
<evidence type="ECO:0000256" key="5">
    <source>
        <dbReference type="RuleBase" id="RU362066"/>
    </source>
</evidence>
<comment type="subunit">
    <text evidence="2 5">Homopentamer.</text>
</comment>
<keyword evidence="8" id="KW-0966">Cell projection</keyword>